<evidence type="ECO:0000313" key="3">
    <source>
        <dbReference type="Proteomes" id="UP000237144"/>
    </source>
</evidence>
<evidence type="ECO:0000256" key="1">
    <source>
        <dbReference type="SAM" id="MobiDB-lite"/>
    </source>
</evidence>
<feature type="region of interest" description="Disordered" evidence="1">
    <location>
        <begin position="98"/>
        <end position="134"/>
    </location>
</feature>
<dbReference type="Proteomes" id="UP000237144">
    <property type="component" value="Unassembled WGS sequence"/>
</dbReference>
<gene>
    <name evidence="2" type="ORF">BMF94_2685</name>
</gene>
<accession>A0A2S5BBV9</accession>
<evidence type="ECO:0000313" key="2">
    <source>
        <dbReference type="EMBL" id="POY74247.1"/>
    </source>
</evidence>
<dbReference type="OrthoDB" id="2537341at2759"/>
<dbReference type="EMBL" id="PJQD01000026">
    <property type="protein sequence ID" value="POY74247.1"/>
    <property type="molecule type" value="Genomic_DNA"/>
</dbReference>
<feature type="compositionally biased region" description="Basic and acidic residues" evidence="1">
    <location>
        <begin position="98"/>
        <end position="119"/>
    </location>
</feature>
<feature type="region of interest" description="Disordered" evidence="1">
    <location>
        <begin position="239"/>
        <end position="262"/>
    </location>
</feature>
<comment type="caution">
    <text evidence="2">The sequence shown here is derived from an EMBL/GenBank/DDBJ whole genome shotgun (WGS) entry which is preliminary data.</text>
</comment>
<dbReference type="AlphaFoldDB" id="A0A2S5BBV9"/>
<sequence>MPFPFGSRSSTRSSVSSSSSPQALTSADNDAHRSSSGSHSKELKPILTQSSIGTSHGGGGSNMPDRSITLIASPTSSTASTSNLHQAVARGHSNLEESLAAHDHDPEKRSRFRSRSLERHGRKPSASRHASDRYELPKFRDPIHLAETAITTLFSIPGPPLDQLKNEILPKVYHEAYEHRVNCREHGLDEIIALVQRFRSRYSSVKIRFRSHLMDMDGTATMHAAAVGLVYDIHTRRIDPHHNHAHPHRSSSGAGGHSDAEPTRTPVISVVKIFEGRIAQVDMVVDTKEMQGEASQPEMSCSIM</sequence>
<feature type="compositionally biased region" description="Basic and acidic residues" evidence="1">
    <location>
        <begin position="29"/>
        <end position="44"/>
    </location>
</feature>
<protein>
    <submittedName>
        <fullName evidence="2">Uncharacterized protein</fullName>
    </submittedName>
</protein>
<reference evidence="2 3" key="1">
    <citation type="journal article" date="2018" name="Front. Microbiol.">
        <title>Prospects for Fungal Bioremediation of Acidic Radioactive Waste Sites: Characterization and Genome Sequence of Rhodotorula taiwanensis MD1149.</title>
        <authorList>
            <person name="Tkavc R."/>
            <person name="Matrosova V.Y."/>
            <person name="Grichenko O.E."/>
            <person name="Gostincar C."/>
            <person name="Volpe R.P."/>
            <person name="Klimenkova P."/>
            <person name="Gaidamakova E.K."/>
            <person name="Zhou C.E."/>
            <person name="Stewart B.J."/>
            <person name="Lyman M.G."/>
            <person name="Malfatti S.A."/>
            <person name="Rubinfeld B."/>
            <person name="Courtot M."/>
            <person name="Singh J."/>
            <person name="Dalgard C.L."/>
            <person name="Hamilton T."/>
            <person name="Frey K.G."/>
            <person name="Gunde-Cimerman N."/>
            <person name="Dugan L."/>
            <person name="Daly M.J."/>
        </authorList>
    </citation>
    <scope>NUCLEOTIDE SEQUENCE [LARGE SCALE GENOMIC DNA]</scope>
    <source>
        <strain evidence="2 3">MD1149</strain>
    </source>
</reference>
<organism evidence="2 3">
    <name type="scientific">Rhodotorula taiwanensis</name>
    <dbReference type="NCBI Taxonomy" id="741276"/>
    <lineage>
        <taxon>Eukaryota</taxon>
        <taxon>Fungi</taxon>
        <taxon>Dikarya</taxon>
        <taxon>Basidiomycota</taxon>
        <taxon>Pucciniomycotina</taxon>
        <taxon>Microbotryomycetes</taxon>
        <taxon>Sporidiobolales</taxon>
        <taxon>Sporidiobolaceae</taxon>
        <taxon>Rhodotorula</taxon>
    </lineage>
</organism>
<proteinExistence type="predicted"/>
<feature type="region of interest" description="Disordered" evidence="1">
    <location>
        <begin position="1"/>
        <end position="68"/>
    </location>
</feature>
<keyword evidence="3" id="KW-1185">Reference proteome</keyword>
<feature type="compositionally biased region" description="Low complexity" evidence="1">
    <location>
        <begin position="7"/>
        <end position="20"/>
    </location>
</feature>
<name>A0A2S5BBV9_9BASI</name>